<evidence type="ECO:0000256" key="1">
    <source>
        <dbReference type="ARBA" id="ARBA00008645"/>
    </source>
</evidence>
<reference evidence="5" key="1">
    <citation type="submission" date="2025-08" db="UniProtKB">
        <authorList>
            <consortium name="RefSeq"/>
        </authorList>
    </citation>
    <scope>IDENTIFICATION</scope>
</reference>
<comment type="similarity">
    <text evidence="1">Belongs to the AB hydrolase superfamily.</text>
</comment>
<evidence type="ECO:0000313" key="5">
    <source>
        <dbReference type="RefSeq" id="XP_014674300.1"/>
    </source>
</evidence>
<keyword evidence="2" id="KW-0378">Hydrolase</keyword>
<dbReference type="PANTHER" id="PTHR43798">
    <property type="entry name" value="MONOACYLGLYCEROL LIPASE"/>
    <property type="match status" value="1"/>
</dbReference>
<protein>
    <submittedName>
        <fullName evidence="5">Serine hydrolase-like protein</fullName>
    </submittedName>
</protein>
<keyword evidence="4" id="KW-1185">Reference proteome</keyword>
<accession>A0ABM1EQ29</accession>
<evidence type="ECO:0000313" key="4">
    <source>
        <dbReference type="Proteomes" id="UP000695022"/>
    </source>
</evidence>
<proteinExistence type="inferred from homology"/>
<gene>
    <name evidence="5" type="primary">LOC106814503</name>
</gene>
<organism evidence="4 5">
    <name type="scientific">Priapulus caudatus</name>
    <name type="common">Priapulid worm</name>
    <dbReference type="NCBI Taxonomy" id="37621"/>
    <lineage>
        <taxon>Eukaryota</taxon>
        <taxon>Metazoa</taxon>
        <taxon>Ecdysozoa</taxon>
        <taxon>Scalidophora</taxon>
        <taxon>Priapulida</taxon>
        <taxon>Priapulimorpha</taxon>
        <taxon>Priapulimorphida</taxon>
        <taxon>Priapulidae</taxon>
        <taxon>Priapulus</taxon>
    </lineage>
</organism>
<dbReference type="InterPro" id="IPR029058">
    <property type="entry name" value="AB_hydrolase_fold"/>
</dbReference>
<dbReference type="Gene3D" id="3.40.50.1820">
    <property type="entry name" value="alpha/beta hydrolase"/>
    <property type="match status" value="1"/>
</dbReference>
<dbReference type="InterPro" id="IPR050266">
    <property type="entry name" value="AB_hydrolase_sf"/>
</dbReference>
<evidence type="ECO:0000256" key="2">
    <source>
        <dbReference type="ARBA" id="ARBA00022801"/>
    </source>
</evidence>
<dbReference type="SUPFAM" id="SSF53474">
    <property type="entry name" value="alpha/beta-Hydrolases"/>
    <property type="match status" value="1"/>
</dbReference>
<dbReference type="Pfam" id="PF00561">
    <property type="entry name" value="Abhydrolase_1"/>
    <property type="match status" value="1"/>
</dbReference>
<dbReference type="RefSeq" id="XP_014674300.1">
    <property type="nucleotide sequence ID" value="XM_014818814.1"/>
</dbReference>
<feature type="domain" description="AB hydrolase-1" evidence="3">
    <location>
        <begin position="40"/>
        <end position="138"/>
    </location>
</feature>
<sequence length="242" mass="26971">MGSPYLICVLQREHKEIRIAVPWGHIAAREWGDASSLTKVLCLHGWQDNANSFEPLVQYFPPGFHVVAIDFPGHGLSSHLPLGMAYNFSDWVVHVRRVTKDLQWKHCHIVAHSMGASVAMLYSGTFPEAVESFVCFDLSSPVIHRVENGPDRLHEAADQIVKYDHEHYGLYDFEETVQRYIKSTFGSVTRESGVLLMERGTTADGQGVTITLPTRLTALMGTVASSQTTRVYSARKRGDATA</sequence>
<name>A0ABM1EQ29_PRICU</name>
<dbReference type="Proteomes" id="UP000695022">
    <property type="component" value="Unplaced"/>
</dbReference>
<dbReference type="InterPro" id="IPR000073">
    <property type="entry name" value="AB_hydrolase_1"/>
</dbReference>
<dbReference type="PANTHER" id="PTHR43798:SF14">
    <property type="entry name" value="SERINE HYDROLASE-LIKE PROTEIN DDB_G0286239"/>
    <property type="match status" value="1"/>
</dbReference>
<dbReference type="GeneID" id="106814503"/>
<evidence type="ECO:0000259" key="3">
    <source>
        <dbReference type="Pfam" id="PF00561"/>
    </source>
</evidence>